<name>A0ABT9J1F4_9BACL</name>
<protein>
    <submittedName>
        <fullName evidence="3">S-layer homology domain-containing protein</fullName>
    </submittedName>
</protein>
<comment type="caution">
    <text evidence="3">The sequence shown here is derived from an EMBL/GenBank/DDBJ whole genome shotgun (WGS) entry which is preliminary data.</text>
</comment>
<dbReference type="EMBL" id="JAVAMP010000008">
    <property type="protein sequence ID" value="MDP5275437.1"/>
    <property type="molecule type" value="Genomic_DNA"/>
</dbReference>
<proteinExistence type="predicted"/>
<dbReference type="Proteomes" id="UP001231941">
    <property type="component" value="Unassembled WGS sequence"/>
</dbReference>
<evidence type="ECO:0000256" key="1">
    <source>
        <dbReference type="SAM" id="SignalP"/>
    </source>
</evidence>
<evidence type="ECO:0000259" key="2">
    <source>
        <dbReference type="PROSITE" id="PS51272"/>
    </source>
</evidence>
<feature type="domain" description="SLH" evidence="2">
    <location>
        <begin position="686"/>
        <end position="749"/>
    </location>
</feature>
<dbReference type="Pfam" id="PF16244">
    <property type="entry name" value="DUF4901"/>
    <property type="match status" value="1"/>
</dbReference>
<feature type="domain" description="SLH" evidence="2">
    <location>
        <begin position="621"/>
        <end position="683"/>
    </location>
</feature>
<dbReference type="RefSeq" id="WP_305992749.1">
    <property type="nucleotide sequence ID" value="NZ_JAVAMP010000008.1"/>
</dbReference>
<evidence type="ECO:0000313" key="4">
    <source>
        <dbReference type="Proteomes" id="UP001231941"/>
    </source>
</evidence>
<accession>A0ABT9J1F4</accession>
<dbReference type="InterPro" id="IPR032599">
    <property type="entry name" value="YcdB/YcdC_rep_domain"/>
</dbReference>
<evidence type="ECO:0000313" key="3">
    <source>
        <dbReference type="EMBL" id="MDP5275437.1"/>
    </source>
</evidence>
<dbReference type="Pfam" id="PF00395">
    <property type="entry name" value="SLH"/>
    <property type="match status" value="1"/>
</dbReference>
<gene>
    <name evidence="3" type="ORF">Q5Y73_15115</name>
</gene>
<keyword evidence="4" id="KW-1185">Reference proteome</keyword>
<dbReference type="InterPro" id="IPR001119">
    <property type="entry name" value="SLH_dom"/>
</dbReference>
<sequence>MIKKKFISVIVFFLLFTTVVPTSFAEGNSVEETINLISENQISDEVEEVTKENLIKKVKELFPDQFSSVNEQNFIYEGYNSSGDGAKTYDLSYEEEADQFTGSYVRSNFSFYGDELILTSFYFRGDKDKENALFPPAITQDEGLGIAKEFLNQFIDLNDYEVKLSEYRSYSQRPLTEPVQYEYEFYKVKNGLRISDQQGRITVLGNGEIISYYYHNYAISLEEHTFDAVDGILSEVDIQTQLENDLNVELQYITEWNKGIDEAEITLAYMIQPELNMMKANDGTYFVKGEFVEYKPVSEYQVISDAVQIPTSSFNKENIEDYSLQIISQVLDIEQTEISIENVNERRRQEDLSYSITFKINENYGDITFNGINGDVTDLYLYSFNRPSDTTDDAELSLEVARERAIEYLQLFSPAASEGLAWKEDSYNQYDERDDYYNFEFTRLINGIPYTGDYIYVRISKEDKLLSYSVNIDTNLEFPDADPIINKEEAISVYLEEMSTDLYYFRQDNFWYGYYEENEQDDHYKLVYGIDYGPGYLDAMTGERVLRSYESDSIETPNITVDHPWASAELNYMIQSGIITKDTFEQVKTDEPLNVEEGLNILLKSLYYNDIIVGYADSLEGSQSFKNVSDSAASYEIVEAAAQRGIINTELEIFDLEEPLTRERLAYWYVRFLGLQVMAEQEDLYSTSFTDVDQISEEYTGHVAIANALGIITKDDHGTIRPKEPVTLAQLAVSIGKLVNVMNQMDKIRTFY</sequence>
<feature type="chain" id="PRO_5045998920" evidence="1">
    <location>
        <begin position="26"/>
        <end position="752"/>
    </location>
</feature>
<keyword evidence="1" id="KW-0732">Signal</keyword>
<organism evidence="3 4">
    <name type="scientific">Chengkuizengella axinellae</name>
    <dbReference type="NCBI Taxonomy" id="3064388"/>
    <lineage>
        <taxon>Bacteria</taxon>
        <taxon>Bacillati</taxon>
        <taxon>Bacillota</taxon>
        <taxon>Bacilli</taxon>
        <taxon>Bacillales</taxon>
        <taxon>Paenibacillaceae</taxon>
        <taxon>Chengkuizengella</taxon>
    </lineage>
</organism>
<feature type="signal peptide" evidence="1">
    <location>
        <begin position="1"/>
        <end position="25"/>
    </location>
</feature>
<dbReference type="PROSITE" id="PS51272">
    <property type="entry name" value="SLH"/>
    <property type="match status" value="2"/>
</dbReference>
<reference evidence="3 4" key="1">
    <citation type="submission" date="2023-08" db="EMBL/GenBank/DDBJ databases">
        <authorList>
            <person name="Park J.-S."/>
        </authorList>
    </citation>
    <scope>NUCLEOTIDE SEQUENCE [LARGE SCALE GENOMIC DNA]</scope>
    <source>
        <strain evidence="3 4">2205SS18-9</strain>
    </source>
</reference>